<evidence type="ECO:0000256" key="1">
    <source>
        <dbReference type="SAM" id="Phobius"/>
    </source>
</evidence>
<keyword evidence="1" id="KW-0472">Membrane</keyword>
<accession>A0A8S5NN55</accession>
<dbReference type="EMBL" id="BK015201">
    <property type="protein sequence ID" value="DAD95796.1"/>
    <property type="molecule type" value="Genomic_DNA"/>
</dbReference>
<sequence>MLRARTPSARVRELLKVIGNDCRRGRAFFYRSLNFTPMSDIKQPFYRSKAFWTLVSSIVAALAAFFLSSCAAQARMQRSGVHVDTVRVDYIIRSNNLTHV</sequence>
<proteinExistence type="predicted"/>
<protein>
    <submittedName>
        <fullName evidence="2">Uncharacterized protein</fullName>
    </submittedName>
</protein>
<name>A0A8S5NN55_9VIRU</name>
<evidence type="ECO:0000313" key="2">
    <source>
        <dbReference type="EMBL" id="DAD95796.1"/>
    </source>
</evidence>
<keyword evidence="1" id="KW-1133">Transmembrane helix</keyword>
<reference evidence="2" key="1">
    <citation type="journal article" date="2021" name="Proc. Natl. Acad. Sci. U.S.A.">
        <title>A Catalog of Tens of Thousands of Viruses from Human Metagenomes Reveals Hidden Associations with Chronic Diseases.</title>
        <authorList>
            <person name="Tisza M.J."/>
            <person name="Buck C.B."/>
        </authorList>
    </citation>
    <scope>NUCLEOTIDE SEQUENCE</scope>
    <source>
        <strain evidence="2">CtFGM2</strain>
    </source>
</reference>
<feature type="transmembrane region" description="Helical" evidence="1">
    <location>
        <begin position="50"/>
        <end position="72"/>
    </location>
</feature>
<keyword evidence="1" id="KW-0812">Transmembrane</keyword>
<organism evidence="2">
    <name type="scientific">Microviridae sp. ctFGM2</name>
    <dbReference type="NCBI Taxonomy" id="2826732"/>
    <lineage>
        <taxon>Viruses</taxon>
        <taxon>Monodnaviria</taxon>
        <taxon>Sangervirae</taxon>
        <taxon>Phixviricota</taxon>
        <taxon>Malgrandaviricetes</taxon>
        <taxon>Petitvirales</taxon>
        <taxon>Microviridae</taxon>
    </lineage>
</organism>